<dbReference type="AlphaFoldDB" id="A0A9D2FRL9"/>
<evidence type="ECO:0000256" key="8">
    <source>
        <dbReference type="SAM" id="Coils"/>
    </source>
</evidence>
<name>A0A9D2FRL9_9FIRM</name>
<dbReference type="PANTHER" id="PTHR43711">
    <property type="entry name" value="TWO-COMPONENT HISTIDINE KINASE"/>
    <property type="match status" value="1"/>
</dbReference>
<feature type="transmembrane region" description="Helical" evidence="9">
    <location>
        <begin position="6"/>
        <end position="28"/>
    </location>
</feature>
<dbReference type="SUPFAM" id="SSF47384">
    <property type="entry name" value="Homodimeric domain of signal transducing histidine kinase"/>
    <property type="match status" value="1"/>
</dbReference>
<dbReference type="InterPro" id="IPR004358">
    <property type="entry name" value="Sig_transdc_His_kin-like_C"/>
</dbReference>
<evidence type="ECO:0000313" key="11">
    <source>
        <dbReference type="EMBL" id="HIZ65351.1"/>
    </source>
</evidence>
<sequence>MDERQWIAGITALALFFLAIYSITLIIMERRKRQWTARLEKMLEDAIAGKFQEENFDESRLSALENSLWQYLCQQEGKWETLTRDRERLQQQVSDISHQAVLPVSNILLYSQLLEEGLDRLWDEMESQKAEVSEMREELAVIQEQARELEFLMEGLVKLSRLELGIIHVQTKRQPLASLLRSIRQQFRIKAEQKGLIFHVEDTEDWAVYDEKWSLEALSNLVDNAIKYTPAGGKIQVRTQALTSLVRIDVTDTGRGISEEEQARIFQRFYRSPDVQSSPGVGIGLYIAREVMKAQNGYIRLTSGDGKGSTFSLYFLSAAPEL</sequence>
<reference evidence="11" key="2">
    <citation type="submission" date="2021-04" db="EMBL/GenBank/DDBJ databases">
        <authorList>
            <person name="Gilroy R."/>
        </authorList>
    </citation>
    <scope>NUCLEOTIDE SEQUENCE</scope>
    <source>
        <strain evidence="11">1068</strain>
    </source>
</reference>
<dbReference type="Pfam" id="PF02518">
    <property type="entry name" value="HATPase_c"/>
    <property type="match status" value="1"/>
</dbReference>
<dbReference type="InterPro" id="IPR036097">
    <property type="entry name" value="HisK_dim/P_sf"/>
</dbReference>
<reference evidence="11" key="1">
    <citation type="journal article" date="2021" name="PeerJ">
        <title>Extensive microbial diversity within the chicken gut microbiome revealed by metagenomics and culture.</title>
        <authorList>
            <person name="Gilroy R."/>
            <person name="Ravi A."/>
            <person name="Getino M."/>
            <person name="Pursley I."/>
            <person name="Horton D.L."/>
            <person name="Alikhan N.F."/>
            <person name="Baker D."/>
            <person name="Gharbi K."/>
            <person name="Hall N."/>
            <person name="Watson M."/>
            <person name="Adriaenssens E.M."/>
            <person name="Foster-Nyarko E."/>
            <person name="Jarju S."/>
            <person name="Secka A."/>
            <person name="Antonio M."/>
            <person name="Oren A."/>
            <person name="Chaudhuri R.R."/>
            <person name="La Ragione R."/>
            <person name="Hildebrand F."/>
            <person name="Pallen M.J."/>
        </authorList>
    </citation>
    <scope>NUCLEOTIDE SEQUENCE</scope>
    <source>
        <strain evidence="11">1068</strain>
    </source>
</reference>
<accession>A0A9D2FRL9</accession>
<dbReference type="PROSITE" id="PS50109">
    <property type="entry name" value="HIS_KIN"/>
    <property type="match status" value="1"/>
</dbReference>
<proteinExistence type="predicted"/>
<dbReference type="FunFam" id="3.30.565.10:FF:000006">
    <property type="entry name" value="Sensor histidine kinase WalK"/>
    <property type="match status" value="1"/>
</dbReference>
<feature type="coiled-coil region" evidence="8">
    <location>
        <begin position="118"/>
        <end position="152"/>
    </location>
</feature>
<comment type="caution">
    <text evidence="11">The sequence shown here is derived from an EMBL/GenBank/DDBJ whole genome shotgun (WGS) entry which is preliminary data.</text>
</comment>
<keyword evidence="9" id="KW-1133">Transmembrane helix</keyword>
<evidence type="ECO:0000256" key="5">
    <source>
        <dbReference type="ARBA" id="ARBA00022679"/>
    </source>
</evidence>
<protein>
    <recommendedName>
        <fullName evidence="3">histidine kinase</fullName>
        <ecNumber evidence="3">2.7.13.3</ecNumber>
    </recommendedName>
</protein>
<gene>
    <name evidence="11" type="ORF">H9809_05535</name>
</gene>
<dbReference type="InterPro" id="IPR005467">
    <property type="entry name" value="His_kinase_dom"/>
</dbReference>
<dbReference type="PRINTS" id="PR00344">
    <property type="entry name" value="BCTRLSENSOR"/>
</dbReference>
<keyword evidence="4" id="KW-0597">Phosphoprotein</keyword>
<keyword evidence="9" id="KW-0472">Membrane</keyword>
<evidence type="ECO:0000256" key="9">
    <source>
        <dbReference type="SAM" id="Phobius"/>
    </source>
</evidence>
<keyword evidence="5" id="KW-0808">Transferase</keyword>
<dbReference type="InterPro" id="IPR003594">
    <property type="entry name" value="HATPase_dom"/>
</dbReference>
<evidence type="ECO:0000259" key="10">
    <source>
        <dbReference type="PROSITE" id="PS50109"/>
    </source>
</evidence>
<dbReference type="Proteomes" id="UP000824056">
    <property type="component" value="Unassembled WGS sequence"/>
</dbReference>
<evidence type="ECO:0000256" key="7">
    <source>
        <dbReference type="ARBA" id="ARBA00023012"/>
    </source>
</evidence>
<dbReference type="SUPFAM" id="SSF55874">
    <property type="entry name" value="ATPase domain of HSP90 chaperone/DNA topoisomerase II/histidine kinase"/>
    <property type="match status" value="1"/>
</dbReference>
<keyword evidence="8" id="KW-0175">Coiled coil</keyword>
<dbReference type="InterPro" id="IPR050736">
    <property type="entry name" value="Sensor_HK_Regulatory"/>
</dbReference>
<dbReference type="PANTHER" id="PTHR43711:SF1">
    <property type="entry name" value="HISTIDINE KINASE 1"/>
    <property type="match status" value="1"/>
</dbReference>
<dbReference type="InterPro" id="IPR036890">
    <property type="entry name" value="HATPase_C_sf"/>
</dbReference>
<organism evidence="11 12">
    <name type="scientific">Candidatus Blautia pullicola</name>
    <dbReference type="NCBI Taxonomy" id="2838498"/>
    <lineage>
        <taxon>Bacteria</taxon>
        <taxon>Bacillati</taxon>
        <taxon>Bacillota</taxon>
        <taxon>Clostridia</taxon>
        <taxon>Lachnospirales</taxon>
        <taxon>Lachnospiraceae</taxon>
        <taxon>Blautia</taxon>
    </lineage>
</organism>
<comment type="catalytic activity">
    <reaction evidence="1">
        <text>ATP + protein L-histidine = ADP + protein N-phospho-L-histidine.</text>
        <dbReference type="EC" id="2.7.13.3"/>
    </reaction>
</comment>
<evidence type="ECO:0000256" key="4">
    <source>
        <dbReference type="ARBA" id="ARBA00022553"/>
    </source>
</evidence>
<dbReference type="Gene3D" id="3.30.565.10">
    <property type="entry name" value="Histidine kinase-like ATPase, C-terminal domain"/>
    <property type="match status" value="1"/>
</dbReference>
<dbReference type="SMART" id="SM00387">
    <property type="entry name" value="HATPase_c"/>
    <property type="match status" value="1"/>
</dbReference>
<dbReference type="EMBL" id="DXBG01000131">
    <property type="protein sequence ID" value="HIZ65351.1"/>
    <property type="molecule type" value="Genomic_DNA"/>
</dbReference>
<dbReference type="Gene3D" id="1.10.287.130">
    <property type="match status" value="1"/>
</dbReference>
<evidence type="ECO:0000313" key="12">
    <source>
        <dbReference type="Proteomes" id="UP000824056"/>
    </source>
</evidence>
<comment type="subcellular location">
    <subcellularLocation>
        <location evidence="2">Membrane</location>
    </subcellularLocation>
</comment>
<evidence type="ECO:0000256" key="1">
    <source>
        <dbReference type="ARBA" id="ARBA00000085"/>
    </source>
</evidence>
<dbReference type="CDD" id="cd00082">
    <property type="entry name" value="HisKA"/>
    <property type="match status" value="1"/>
</dbReference>
<dbReference type="InterPro" id="IPR003661">
    <property type="entry name" value="HisK_dim/P_dom"/>
</dbReference>
<dbReference type="EC" id="2.7.13.3" evidence="3"/>
<keyword evidence="6 11" id="KW-0418">Kinase</keyword>
<keyword evidence="9" id="KW-0812">Transmembrane</keyword>
<feature type="domain" description="Histidine kinase" evidence="10">
    <location>
        <begin position="95"/>
        <end position="319"/>
    </location>
</feature>
<dbReference type="GO" id="GO:0000155">
    <property type="term" value="F:phosphorelay sensor kinase activity"/>
    <property type="evidence" value="ECO:0007669"/>
    <property type="project" value="InterPro"/>
</dbReference>
<evidence type="ECO:0000256" key="6">
    <source>
        <dbReference type="ARBA" id="ARBA00022777"/>
    </source>
</evidence>
<evidence type="ECO:0000256" key="2">
    <source>
        <dbReference type="ARBA" id="ARBA00004370"/>
    </source>
</evidence>
<dbReference type="GO" id="GO:0016020">
    <property type="term" value="C:membrane"/>
    <property type="evidence" value="ECO:0007669"/>
    <property type="project" value="UniProtKB-SubCell"/>
</dbReference>
<evidence type="ECO:0000256" key="3">
    <source>
        <dbReference type="ARBA" id="ARBA00012438"/>
    </source>
</evidence>
<keyword evidence="7" id="KW-0902">Two-component regulatory system</keyword>